<dbReference type="PROSITE" id="PS00409">
    <property type="entry name" value="PROKAR_NTER_METHYL"/>
    <property type="match status" value="1"/>
</dbReference>
<keyword evidence="3" id="KW-0812">Transmembrane</keyword>
<evidence type="ECO:0000256" key="1">
    <source>
        <dbReference type="ARBA" id="ARBA00004241"/>
    </source>
</evidence>
<dbReference type="EMBL" id="JAGYPE010000005">
    <property type="protein sequence ID" value="MBS4184797.1"/>
    <property type="molecule type" value="Genomic_DNA"/>
</dbReference>
<proteinExistence type="predicted"/>
<sequence length="138" mass="15406">MEKIAEKIKGNREQGYTLIEIMAGLTLLSMVLLLANSVDLFGQKQLNVQSTEIQSQSDDRLAMKLITKEIRKAQTVDVNNPNELTIDSVDVYKLSGTTLVKNNQVFISNISKFFVAKSGNKVTLTIGNLPETNIYLRE</sequence>
<protein>
    <submittedName>
        <fullName evidence="4">Prepilin-type N-terminal cleavage/methylation domain-containing protein</fullName>
    </submittedName>
</protein>
<comment type="subcellular location">
    <subcellularLocation>
        <location evidence="1">Cell surface</location>
    </subcellularLocation>
</comment>
<gene>
    <name evidence="4" type="ORF">KHB02_25810</name>
</gene>
<keyword evidence="2" id="KW-0178">Competence</keyword>
<keyword evidence="3" id="KW-0472">Membrane</keyword>
<evidence type="ECO:0000256" key="3">
    <source>
        <dbReference type="SAM" id="Phobius"/>
    </source>
</evidence>
<dbReference type="NCBIfam" id="TIGR02532">
    <property type="entry name" value="IV_pilin_GFxxxE"/>
    <property type="match status" value="1"/>
</dbReference>
<dbReference type="AlphaFoldDB" id="A0A942T2D4"/>
<dbReference type="GO" id="GO:0030420">
    <property type="term" value="P:establishment of competence for transformation"/>
    <property type="evidence" value="ECO:0007669"/>
    <property type="project" value="UniProtKB-KW"/>
</dbReference>
<keyword evidence="3" id="KW-1133">Transmembrane helix</keyword>
<reference evidence="4" key="1">
    <citation type="submission" date="2021-05" db="EMBL/GenBank/DDBJ databases">
        <title>Novel Bacillus species.</title>
        <authorList>
            <person name="Liu G."/>
        </authorList>
    </citation>
    <scope>NUCLEOTIDE SEQUENCE</scope>
    <source>
        <strain evidence="4">FJAT-50051</strain>
    </source>
</reference>
<name>A0A942T2D4_9BACI</name>
<dbReference type="Pfam" id="PF07963">
    <property type="entry name" value="N_methyl"/>
    <property type="match status" value="1"/>
</dbReference>
<evidence type="ECO:0000256" key="2">
    <source>
        <dbReference type="ARBA" id="ARBA00023287"/>
    </source>
</evidence>
<evidence type="ECO:0000313" key="4">
    <source>
        <dbReference type="EMBL" id="MBS4184797.1"/>
    </source>
</evidence>
<dbReference type="InterPro" id="IPR012902">
    <property type="entry name" value="N_methyl_site"/>
</dbReference>
<dbReference type="GO" id="GO:0009986">
    <property type="term" value="C:cell surface"/>
    <property type="evidence" value="ECO:0007669"/>
    <property type="project" value="UniProtKB-SubCell"/>
</dbReference>
<organism evidence="4">
    <name type="scientific">Neobacillus citreus</name>
    <dbReference type="NCBI Taxonomy" id="2833578"/>
    <lineage>
        <taxon>Bacteria</taxon>
        <taxon>Bacillati</taxon>
        <taxon>Bacillota</taxon>
        <taxon>Bacilli</taxon>
        <taxon>Bacillales</taxon>
        <taxon>Bacillaceae</taxon>
        <taxon>Neobacillus</taxon>
    </lineage>
</organism>
<feature type="transmembrane region" description="Helical" evidence="3">
    <location>
        <begin position="15"/>
        <end position="35"/>
    </location>
</feature>
<accession>A0A942T2D4</accession>
<comment type="caution">
    <text evidence="4">The sequence shown here is derived from an EMBL/GenBank/DDBJ whole genome shotgun (WGS) entry which is preliminary data.</text>
</comment>